<dbReference type="Gene3D" id="3.80.10.10">
    <property type="entry name" value="Ribonuclease Inhibitor"/>
    <property type="match status" value="2"/>
</dbReference>
<evidence type="ECO:0008006" key="3">
    <source>
        <dbReference type="Google" id="ProtNLM"/>
    </source>
</evidence>
<dbReference type="EMBL" id="PITJ01000261">
    <property type="protein sequence ID" value="TBU03639.1"/>
    <property type="molecule type" value="Genomic_DNA"/>
</dbReference>
<evidence type="ECO:0000313" key="2">
    <source>
        <dbReference type="Proteomes" id="UP000292362"/>
    </source>
</evidence>
<sequence>MFLIYQNIKSIWLIILNNLFKKNFSPFDTDRMNMLLNLNAKMLSNRKIYHPWIHIIYAMSLELVASYKYSFNYKNNKNTQILFFCEQNQEISFKEEIYEDYKLNFIYNTDLKPPKNERYCFAYRKNNYINFEVLDELLSLKQFENIYENRIIQCNFDLSYFLKLTNDITEIPERLNSYQFKCISTTLQYLKAKENNNLIRFFQILLLKMDLNSTKNFKFQEIFDSGFFNIIDCYIKFNLILAFLSNYMIKYFCIAGNIVLLDSDRESFDTSLFNEYIPYKNLLLNNHQVFCRLENILKDQNCFNTFHILLNEINVKSLIINSNYLMRSLYLGSRFSILSTDNWKAITIANFICSFSSFLSRLNLAIKKDIEFLTLKNVSTHRTTLISILKKYEIKGLVLIHVGVFENFDYVEDHIKFNKKIEYINFGNVGTYFKWWQSIFVSTNIQRIILSFSSFVAQTNFIKEFCKEKSYTHIKYLELMFCHRKLLAKFFDSLSAFKSLQTLKISGFETDENTEPLFLKAIESMNNLEHLTIQQHYICANSYNLLFRDRKLKTLHLENLSLGIGILQIFFFNNYTSLTKLVLIHINISQVGLTDIFKLKNLSDIRLECCSFHLTTEYNGLNFMSRKIRVLNLLGSHIKAIGGIKIFESVDSLEILDLSKSGLMPGDLEDSGMKWNSSLKSLSLKQGVLDIKNLNRIEKFEVLERLNLSKCVFVRCFFREISNYCRFFNSLNNFYLRDVDIKLEDLRYLKKFMKLKKLSCRLSSLYLSTATKYIISLSLYEFRTYMIDGDENFDKLRKYLQEENINYM</sequence>
<dbReference type="SUPFAM" id="SSF52058">
    <property type="entry name" value="L domain-like"/>
    <property type="match status" value="1"/>
</dbReference>
<dbReference type="Proteomes" id="UP000292362">
    <property type="component" value="Unassembled WGS sequence"/>
</dbReference>
<comment type="caution">
    <text evidence="1">The sequence shown here is derived from an EMBL/GenBank/DDBJ whole genome shotgun (WGS) entry which is preliminary data.</text>
</comment>
<name>A0A4Q9L7H0_9MICR</name>
<proteinExistence type="predicted"/>
<dbReference type="AlphaFoldDB" id="A0A4Q9L7H0"/>
<dbReference type="InterPro" id="IPR032675">
    <property type="entry name" value="LRR_dom_sf"/>
</dbReference>
<dbReference type="VEuPathDB" id="MicrosporidiaDB:CWI37_0261p0010"/>
<accession>A0A4Q9L7H0</accession>
<organism evidence="1 2">
    <name type="scientific">Hamiltosporidium tvaerminnensis</name>
    <dbReference type="NCBI Taxonomy" id="1176355"/>
    <lineage>
        <taxon>Eukaryota</taxon>
        <taxon>Fungi</taxon>
        <taxon>Fungi incertae sedis</taxon>
        <taxon>Microsporidia</taxon>
        <taxon>Dubosqiidae</taxon>
        <taxon>Hamiltosporidium</taxon>
    </lineage>
</organism>
<evidence type="ECO:0000313" key="1">
    <source>
        <dbReference type="EMBL" id="TBU03639.1"/>
    </source>
</evidence>
<gene>
    <name evidence="1" type="ORF">CWI37_0261p0010</name>
</gene>
<protein>
    <recommendedName>
        <fullName evidence="3">Leucine-rich repeat-containing protein</fullName>
    </recommendedName>
</protein>
<reference evidence="1 2" key="1">
    <citation type="submission" date="2017-12" db="EMBL/GenBank/DDBJ databases">
        <authorList>
            <person name="Pombert J.-F."/>
            <person name="Haag K.L."/>
            <person name="Ebert D."/>
        </authorList>
    </citation>
    <scope>NUCLEOTIDE SEQUENCE [LARGE SCALE GENOMIC DNA]</scope>
    <source>
        <strain evidence="1">FI-OER-3-3</strain>
    </source>
</reference>